<sequence>MESGATGLSRRRRLLLEEIMTSVPKVCPGDTVFWHGREGSHWKLRLRQLLTRRGLKAPFPFMYIQRFLPREAKGKFLKAVAPPDFPAQTKNENSSVAFGKVDDILDPDCLFPLPDVVSYRHVPLAPKNPATVPRVMINT</sequence>
<dbReference type="STRING" id="1076256.A0A2H3C9M8"/>
<accession>A0A2H3C9M8</accession>
<evidence type="ECO:0000313" key="2">
    <source>
        <dbReference type="Proteomes" id="UP000218334"/>
    </source>
</evidence>
<name>A0A2H3C9M8_9AGAR</name>
<dbReference type="AlphaFoldDB" id="A0A2H3C9M8"/>
<gene>
    <name evidence="1" type="ORF">ARMSODRAFT_1067125</name>
</gene>
<dbReference type="SUPFAM" id="SSF51197">
    <property type="entry name" value="Clavaminate synthase-like"/>
    <property type="match status" value="1"/>
</dbReference>
<dbReference type="EMBL" id="KZ293421">
    <property type="protein sequence ID" value="PBK72863.1"/>
    <property type="molecule type" value="Genomic_DNA"/>
</dbReference>
<organism evidence="1 2">
    <name type="scientific">Armillaria solidipes</name>
    <dbReference type="NCBI Taxonomy" id="1076256"/>
    <lineage>
        <taxon>Eukaryota</taxon>
        <taxon>Fungi</taxon>
        <taxon>Dikarya</taxon>
        <taxon>Basidiomycota</taxon>
        <taxon>Agaricomycotina</taxon>
        <taxon>Agaricomycetes</taxon>
        <taxon>Agaricomycetidae</taxon>
        <taxon>Agaricales</taxon>
        <taxon>Marasmiineae</taxon>
        <taxon>Physalacriaceae</taxon>
        <taxon>Armillaria</taxon>
    </lineage>
</organism>
<keyword evidence="2" id="KW-1185">Reference proteome</keyword>
<dbReference type="Gene3D" id="2.60.120.330">
    <property type="entry name" value="B-lactam Antibiotic, Isopenicillin N Synthase, Chain"/>
    <property type="match status" value="1"/>
</dbReference>
<protein>
    <submittedName>
        <fullName evidence="1">Uncharacterized protein</fullName>
    </submittedName>
</protein>
<reference evidence="2" key="1">
    <citation type="journal article" date="2017" name="Nat. Ecol. Evol.">
        <title>Genome expansion and lineage-specific genetic innovations in the forest pathogenic fungi Armillaria.</title>
        <authorList>
            <person name="Sipos G."/>
            <person name="Prasanna A.N."/>
            <person name="Walter M.C."/>
            <person name="O'Connor E."/>
            <person name="Balint B."/>
            <person name="Krizsan K."/>
            <person name="Kiss B."/>
            <person name="Hess J."/>
            <person name="Varga T."/>
            <person name="Slot J."/>
            <person name="Riley R."/>
            <person name="Boka B."/>
            <person name="Rigling D."/>
            <person name="Barry K."/>
            <person name="Lee J."/>
            <person name="Mihaltcheva S."/>
            <person name="LaButti K."/>
            <person name="Lipzen A."/>
            <person name="Waldron R."/>
            <person name="Moloney N.M."/>
            <person name="Sperisen C."/>
            <person name="Kredics L."/>
            <person name="Vagvoelgyi C."/>
            <person name="Patrignani A."/>
            <person name="Fitzpatrick D."/>
            <person name="Nagy I."/>
            <person name="Doyle S."/>
            <person name="Anderson J.B."/>
            <person name="Grigoriev I.V."/>
            <person name="Gueldener U."/>
            <person name="Muensterkoetter M."/>
            <person name="Nagy L.G."/>
        </authorList>
    </citation>
    <scope>NUCLEOTIDE SEQUENCE [LARGE SCALE GENOMIC DNA]</scope>
    <source>
        <strain evidence="2">28-4</strain>
    </source>
</reference>
<dbReference type="Proteomes" id="UP000218334">
    <property type="component" value="Unassembled WGS sequence"/>
</dbReference>
<proteinExistence type="predicted"/>
<dbReference type="InterPro" id="IPR027443">
    <property type="entry name" value="IPNS-like_sf"/>
</dbReference>
<evidence type="ECO:0000313" key="1">
    <source>
        <dbReference type="EMBL" id="PBK72863.1"/>
    </source>
</evidence>